<reference evidence="10 11" key="1">
    <citation type="submission" date="2023-03" db="EMBL/GenBank/DDBJ databases">
        <title>High recombination rates correlate with genetic variation in Cardiocondyla obscurior ants.</title>
        <authorList>
            <person name="Errbii M."/>
        </authorList>
    </citation>
    <scope>NUCLEOTIDE SEQUENCE [LARGE SCALE GENOMIC DNA]</scope>
    <source>
        <strain evidence="10">Alpha-2009</strain>
        <tissue evidence="10">Whole body</tissue>
    </source>
</reference>
<keyword evidence="6 9" id="KW-1133">Transmembrane helix</keyword>
<comment type="caution">
    <text evidence="10">The sequence shown here is derived from an EMBL/GenBank/DDBJ whole genome shotgun (WGS) entry which is preliminary data.</text>
</comment>
<dbReference type="GO" id="GO:0005743">
    <property type="term" value="C:mitochondrial inner membrane"/>
    <property type="evidence" value="ECO:0007669"/>
    <property type="project" value="UniProtKB-SubCell"/>
</dbReference>
<dbReference type="AlphaFoldDB" id="A0AAW2FQA0"/>
<keyword evidence="11" id="KW-1185">Reference proteome</keyword>
<evidence type="ECO:0000313" key="11">
    <source>
        <dbReference type="Proteomes" id="UP001430953"/>
    </source>
</evidence>
<keyword evidence="4 9" id="KW-0812">Transmembrane</keyword>
<dbReference type="PANTHER" id="PTHR17130">
    <property type="entry name" value="MITOCHONDRIAL OUTER MEMBRANE PROTEIN 25"/>
    <property type="match status" value="1"/>
</dbReference>
<evidence type="ECO:0000256" key="4">
    <source>
        <dbReference type="ARBA" id="ARBA00022692"/>
    </source>
</evidence>
<dbReference type="Proteomes" id="UP001430953">
    <property type="component" value="Unassembled WGS sequence"/>
</dbReference>
<keyword evidence="7" id="KW-0496">Mitochondrion</keyword>
<evidence type="ECO:0000256" key="7">
    <source>
        <dbReference type="ARBA" id="ARBA00023128"/>
    </source>
</evidence>
<evidence type="ECO:0000256" key="5">
    <source>
        <dbReference type="ARBA" id="ARBA00022792"/>
    </source>
</evidence>
<accession>A0AAW2FQA0</accession>
<evidence type="ECO:0000256" key="2">
    <source>
        <dbReference type="ARBA" id="ARBA00008370"/>
    </source>
</evidence>
<feature type="transmembrane region" description="Helical" evidence="9">
    <location>
        <begin position="6"/>
        <end position="24"/>
    </location>
</feature>
<evidence type="ECO:0000256" key="8">
    <source>
        <dbReference type="ARBA" id="ARBA00023136"/>
    </source>
</evidence>
<dbReference type="PANTHER" id="PTHR17130:SF14">
    <property type="entry name" value="CYTOCHROME C OXIDASE ASSEMBLY PROTEIN COX16 HOMOLOG, MITOCHONDRIAL"/>
    <property type="match status" value="1"/>
</dbReference>
<dbReference type="InterPro" id="IPR020164">
    <property type="entry name" value="Cyt_c_Oxase_assmbl_COX16"/>
</dbReference>
<comment type="similarity">
    <text evidence="2">Belongs to the COX16 family.</text>
</comment>
<organism evidence="10 11">
    <name type="scientific">Cardiocondyla obscurior</name>
    <dbReference type="NCBI Taxonomy" id="286306"/>
    <lineage>
        <taxon>Eukaryota</taxon>
        <taxon>Metazoa</taxon>
        <taxon>Ecdysozoa</taxon>
        <taxon>Arthropoda</taxon>
        <taxon>Hexapoda</taxon>
        <taxon>Insecta</taxon>
        <taxon>Pterygota</taxon>
        <taxon>Neoptera</taxon>
        <taxon>Endopterygota</taxon>
        <taxon>Hymenoptera</taxon>
        <taxon>Apocrita</taxon>
        <taxon>Aculeata</taxon>
        <taxon>Formicoidea</taxon>
        <taxon>Formicidae</taxon>
        <taxon>Myrmicinae</taxon>
        <taxon>Cardiocondyla</taxon>
    </lineage>
</organism>
<evidence type="ECO:0000256" key="1">
    <source>
        <dbReference type="ARBA" id="ARBA00004434"/>
    </source>
</evidence>
<comment type="subcellular location">
    <subcellularLocation>
        <location evidence="1">Mitochondrion inner membrane</location>
        <topology evidence="1">Single-pass membrane protein</topology>
    </subcellularLocation>
</comment>
<dbReference type="GO" id="GO:0033617">
    <property type="term" value="P:mitochondrial respiratory chain complex IV assembly"/>
    <property type="evidence" value="ECO:0007669"/>
    <property type="project" value="TreeGrafter"/>
</dbReference>
<gene>
    <name evidence="10" type="ORF">PUN28_010074</name>
</gene>
<name>A0AAW2FQA0_9HYME</name>
<evidence type="ECO:0000313" key="10">
    <source>
        <dbReference type="EMBL" id="KAL0116936.1"/>
    </source>
</evidence>
<dbReference type="Pfam" id="PF14138">
    <property type="entry name" value="COX16"/>
    <property type="match status" value="1"/>
</dbReference>
<dbReference type="EMBL" id="JADYXP020000009">
    <property type="protein sequence ID" value="KAL0116936.1"/>
    <property type="molecule type" value="Genomic_DNA"/>
</dbReference>
<evidence type="ECO:0000256" key="6">
    <source>
        <dbReference type="ARBA" id="ARBA00022989"/>
    </source>
</evidence>
<sequence>MSHSEIWKYGVPFMIFVLGGSYALREFTEIRYKYKRTQDLKLREELQKEGMEMKQPGEITLEKEYEKLKEMDLDNWENIRISRPWEESENTKA</sequence>
<evidence type="ECO:0000256" key="9">
    <source>
        <dbReference type="SAM" id="Phobius"/>
    </source>
</evidence>
<protein>
    <recommendedName>
        <fullName evidence="3">Cytochrome c oxidase assembly protein COX16 homolog, mitochondrial</fullName>
    </recommendedName>
</protein>
<keyword evidence="5" id="KW-0999">Mitochondrion inner membrane</keyword>
<keyword evidence="8 9" id="KW-0472">Membrane</keyword>
<proteinExistence type="inferred from homology"/>
<evidence type="ECO:0000256" key="3">
    <source>
        <dbReference type="ARBA" id="ARBA00021814"/>
    </source>
</evidence>